<name>A0A2A6BUG9_PRIPA</name>
<accession>A0A2A6BUG9</accession>
<proteinExistence type="predicted"/>
<dbReference type="AlphaFoldDB" id="A0A2A6BUG9"/>
<dbReference type="Proteomes" id="UP000005239">
    <property type="component" value="Unassembled WGS sequence"/>
</dbReference>
<dbReference type="EnsemblMetazoa" id="PPA01159.1">
    <property type="protein sequence ID" value="PPA01159.1"/>
    <property type="gene ID" value="WBGene00090713"/>
</dbReference>
<accession>A0A8R1U489</accession>
<evidence type="ECO:0000313" key="1">
    <source>
        <dbReference type="EnsemblMetazoa" id="PPA01159.1"/>
    </source>
</evidence>
<reference evidence="1" key="2">
    <citation type="submission" date="2022-06" db="UniProtKB">
        <authorList>
            <consortium name="EnsemblMetazoa"/>
        </authorList>
    </citation>
    <scope>IDENTIFICATION</scope>
    <source>
        <strain evidence="1">PS312</strain>
    </source>
</reference>
<evidence type="ECO:0000313" key="2">
    <source>
        <dbReference type="Proteomes" id="UP000005239"/>
    </source>
</evidence>
<keyword evidence="2" id="KW-1185">Reference proteome</keyword>
<gene>
    <name evidence="1" type="primary">WBGene00090713</name>
</gene>
<organism evidence="1 2">
    <name type="scientific">Pristionchus pacificus</name>
    <name type="common">Parasitic nematode worm</name>
    <dbReference type="NCBI Taxonomy" id="54126"/>
    <lineage>
        <taxon>Eukaryota</taxon>
        <taxon>Metazoa</taxon>
        <taxon>Ecdysozoa</taxon>
        <taxon>Nematoda</taxon>
        <taxon>Chromadorea</taxon>
        <taxon>Rhabditida</taxon>
        <taxon>Rhabditina</taxon>
        <taxon>Diplogasteromorpha</taxon>
        <taxon>Diplogasteroidea</taxon>
        <taxon>Neodiplogasteridae</taxon>
        <taxon>Pristionchus</taxon>
    </lineage>
</organism>
<reference evidence="2" key="1">
    <citation type="journal article" date="2008" name="Nat. Genet.">
        <title>The Pristionchus pacificus genome provides a unique perspective on nematode lifestyle and parasitism.</title>
        <authorList>
            <person name="Dieterich C."/>
            <person name="Clifton S.W."/>
            <person name="Schuster L.N."/>
            <person name="Chinwalla A."/>
            <person name="Delehaunty K."/>
            <person name="Dinkelacker I."/>
            <person name="Fulton L."/>
            <person name="Fulton R."/>
            <person name="Godfrey J."/>
            <person name="Minx P."/>
            <person name="Mitreva M."/>
            <person name="Roeseler W."/>
            <person name="Tian H."/>
            <person name="Witte H."/>
            <person name="Yang S.P."/>
            <person name="Wilson R.K."/>
            <person name="Sommer R.J."/>
        </authorList>
    </citation>
    <scope>NUCLEOTIDE SEQUENCE [LARGE SCALE GENOMIC DNA]</scope>
    <source>
        <strain evidence="2">PS312</strain>
    </source>
</reference>
<sequence length="208" mass="23840">MMKLPQIVYFLLILAPTATGDIGVFSFNISLTESGPEFNKFISKLRMKSPAMNLVTFDNLEFRFAAFHYTDDSKLRIPDLVDELSHSLNVFAPFFLRLGNEYIDGHVVKNRVSYLGIAPELNKRMRDHFHDAFIRHGIYPIRHDSLADANDIILARLSPSTHSDAYKLEINALTYVKFMKGEFLFVLPHSMSLTARNTGQKWIAKSWP</sequence>
<protein>
    <submittedName>
        <fullName evidence="1">Uncharacterized protein</fullName>
    </submittedName>
</protein>